<dbReference type="Proteomes" id="UP000005365">
    <property type="component" value="Unassembled WGS sequence"/>
</dbReference>
<dbReference type="AlphaFoldDB" id="C6M328"/>
<accession>C6M328</accession>
<comment type="caution">
    <text evidence="1">The sequence shown here is derived from an EMBL/GenBank/DDBJ whole genome shotgun (WGS) entry which is preliminary data.</text>
</comment>
<protein>
    <submittedName>
        <fullName evidence="1">Uncharacterized protein</fullName>
    </submittedName>
</protein>
<organism evidence="1 2">
    <name type="scientific">Neisseria sicca ATCC 29256</name>
    <dbReference type="NCBI Taxonomy" id="547045"/>
    <lineage>
        <taxon>Bacteria</taxon>
        <taxon>Pseudomonadati</taxon>
        <taxon>Pseudomonadota</taxon>
        <taxon>Betaproteobacteria</taxon>
        <taxon>Neisseriales</taxon>
        <taxon>Neisseriaceae</taxon>
        <taxon>Neisseria</taxon>
    </lineage>
</organism>
<evidence type="ECO:0000313" key="1">
    <source>
        <dbReference type="EMBL" id="EET45292.1"/>
    </source>
</evidence>
<proteinExistence type="predicted"/>
<gene>
    <name evidence="1" type="ORF">NEISICOT_00919</name>
</gene>
<reference evidence="1" key="1">
    <citation type="submission" date="2009-07" db="EMBL/GenBank/DDBJ databases">
        <authorList>
            <person name="Weinstock G."/>
            <person name="Sodergren E."/>
            <person name="Clifton S."/>
            <person name="Fulton L."/>
            <person name="Fulton B."/>
            <person name="Courtney L."/>
            <person name="Fronick C."/>
            <person name="Harrison M."/>
            <person name="Strong C."/>
            <person name="Farmer C."/>
            <person name="Delahaunty K."/>
            <person name="Markovic C."/>
            <person name="Hall O."/>
            <person name="Minx P."/>
            <person name="Tomlinson C."/>
            <person name="Mitreva M."/>
            <person name="Nelson J."/>
            <person name="Hou S."/>
            <person name="Wollam A."/>
            <person name="Pepin K.H."/>
            <person name="Johnson M."/>
            <person name="Bhonagiri V."/>
            <person name="Nash W.E."/>
            <person name="Warren W."/>
            <person name="Chinwalla A."/>
            <person name="Mardis E.R."/>
            <person name="Wilson R.K."/>
        </authorList>
    </citation>
    <scope>NUCLEOTIDE SEQUENCE [LARGE SCALE GENOMIC DNA]</scope>
    <source>
        <strain evidence="1">ATCC 29256</strain>
    </source>
</reference>
<evidence type="ECO:0000313" key="2">
    <source>
        <dbReference type="Proteomes" id="UP000005365"/>
    </source>
</evidence>
<name>C6M328_NEISI</name>
<dbReference type="EMBL" id="ACKO02000004">
    <property type="protein sequence ID" value="EET45292.1"/>
    <property type="molecule type" value="Genomic_DNA"/>
</dbReference>
<sequence length="70" mass="7506">MPRLAVLSVLSAASSPCPDLNLIHYIEAWSDGHSVCNHVNKGRLKNGLAKSAVYGSETLAPVFRRPCGKT</sequence>
<keyword evidence="2" id="KW-1185">Reference proteome</keyword>